<sequence>MAALMPLESPLADPSLAPLPRTPAEFPAPLNTTLLGTSYGAKNCVVKINVFGHHAAKAFTTGELIRGTVNVTAPIDIPFRTITITLVGCARTTSYMGWTGGPKTYRIPLIRAPMLPYGWLPDPAIEGKFTSKTTYRQQFSFVIPEQLPSFHCFGACSNPDAAERHKRFHPTTGNFHLDDLAPTVTNIIYYISVEAVLKEGDDPKMSKLFQASYPLPIFPYCPDEPPRIITNQDVRYNMCNTKKLRRWLMPFSRSLGTLTAVASQPPAIMMNAHTLATTPTCARINLLFTPTTRGQGPPHIGSIKVALKACTFFSTRPMDCIPDMGDAPPALTASIPLEYSTKRVLVTVFPDAPSWKREQCEKCRGQGSPSSSVCFKPSLDDMGLDKNDAPMIDTREVPEGEEQQHRPPTVSWPIAPPEHRCEYPSYQALLRIRFGLENQKGTMFLPTFYSCTIARTYKLKLRMIVGPARHTMKFGVPLQIGVERYSQSKREPEPRSLGPNPDEGEGVTQHEVPAVHGQGRGEESSGEES</sequence>
<reference evidence="2" key="1">
    <citation type="submission" date="2021-11" db="EMBL/GenBank/DDBJ databases">
        <title>Purpureocillium_takamizusanense_genome.</title>
        <authorList>
            <person name="Nguyen N.-H."/>
        </authorList>
    </citation>
    <scope>NUCLEOTIDE SEQUENCE</scope>
    <source>
        <strain evidence="2">PT3</strain>
    </source>
</reference>
<name>A0A9Q8QFN2_9HYPO</name>
<dbReference type="Gene3D" id="2.60.40.640">
    <property type="match status" value="1"/>
</dbReference>
<dbReference type="RefSeq" id="XP_047842199.1">
    <property type="nucleotide sequence ID" value="XM_047986219.1"/>
</dbReference>
<dbReference type="InterPro" id="IPR014752">
    <property type="entry name" value="Arrestin-like_C"/>
</dbReference>
<keyword evidence="3" id="KW-1185">Reference proteome</keyword>
<dbReference type="PANTHER" id="PTHR31904:SF1">
    <property type="entry name" value="BYPASS OF STOP CODON PROTEIN 5-RELATED"/>
    <property type="match status" value="1"/>
</dbReference>
<evidence type="ECO:0008006" key="4">
    <source>
        <dbReference type="Google" id="ProtNLM"/>
    </source>
</evidence>
<gene>
    <name evidence="2" type="ORF">JDV02_004971</name>
</gene>
<dbReference type="Proteomes" id="UP000829364">
    <property type="component" value="Chromosome 4"/>
</dbReference>
<protein>
    <recommendedName>
        <fullName evidence="4">Arrestin</fullName>
    </recommendedName>
</protein>
<evidence type="ECO:0000256" key="1">
    <source>
        <dbReference type="SAM" id="MobiDB-lite"/>
    </source>
</evidence>
<feature type="region of interest" description="Disordered" evidence="1">
    <location>
        <begin position="485"/>
        <end position="529"/>
    </location>
</feature>
<dbReference type="OrthoDB" id="2283785at2759"/>
<accession>A0A9Q8QFN2</accession>
<dbReference type="GeneID" id="72066921"/>
<dbReference type="EMBL" id="CP086357">
    <property type="protein sequence ID" value="UNI18718.1"/>
    <property type="molecule type" value="Genomic_DNA"/>
</dbReference>
<dbReference type="KEGG" id="ptkz:JDV02_004971"/>
<organism evidence="2 3">
    <name type="scientific">Purpureocillium takamizusanense</name>
    <dbReference type="NCBI Taxonomy" id="2060973"/>
    <lineage>
        <taxon>Eukaryota</taxon>
        <taxon>Fungi</taxon>
        <taxon>Dikarya</taxon>
        <taxon>Ascomycota</taxon>
        <taxon>Pezizomycotina</taxon>
        <taxon>Sordariomycetes</taxon>
        <taxon>Hypocreomycetidae</taxon>
        <taxon>Hypocreales</taxon>
        <taxon>Ophiocordycipitaceae</taxon>
        <taxon>Purpureocillium</taxon>
    </lineage>
</organism>
<evidence type="ECO:0000313" key="3">
    <source>
        <dbReference type="Proteomes" id="UP000829364"/>
    </source>
</evidence>
<dbReference type="PANTHER" id="PTHR31904">
    <property type="entry name" value="BYPASS OF STOP CODON PROTEIN 5-RELATED"/>
    <property type="match status" value="1"/>
</dbReference>
<dbReference type="InterPro" id="IPR039634">
    <property type="entry name" value="Bul1-like"/>
</dbReference>
<dbReference type="AlphaFoldDB" id="A0A9Q8QFN2"/>
<evidence type="ECO:0000313" key="2">
    <source>
        <dbReference type="EMBL" id="UNI18718.1"/>
    </source>
</evidence>
<proteinExistence type="predicted"/>